<sequence length="106" mass="11727">MAARPPQDDAEEPDTLAFGIAALDDRLDRADLAFPADESEIVRALDDPDVPYDPSGRSMALSAALEQVTQDRFDSEDELLDALHPVFEERRQSGPSGLLERLRSLF</sequence>
<dbReference type="RefSeq" id="WP_005043225.1">
    <property type="nucleotide sequence ID" value="NZ_AOME01000054.1"/>
</dbReference>
<comment type="caution">
    <text evidence="1">The sequence shown here is derived from an EMBL/GenBank/DDBJ whole genome shotgun (WGS) entry which is preliminary data.</text>
</comment>
<keyword evidence="2" id="KW-1185">Reference proteome</keyword>
<evidence type="ECO:0008006" key="3">
    <source>
        <dbReference type="Google" id="ProtNLM"/>
    </source>
</evidence>
<name>M0N796_9EURY</name>
<dbReference type="InterPro" id="IPR043899">
    <property type="entry name" value="DUF5789"/>
</dbReference>
<evidence type="ECO:0000313" key="1">
    <source>
        <dbReference type="EMBL" id="EMA52525.1"/>
    </source>
</evidence>
<organism evidence="1 2">
    <name type="scientific">Halococcus salifodinae DSM 8989</name>
    <dbReference type="NCBI Taxonomy" id="1227456"/>
    <lineage>
        <taxon>Archaea</taxon>
        <taxon>Methanobacteriati</taxon>
        <taxon>Methanobacteriota</taxon>
        <taxon>Stenosarchaea group</taxon>
        <taxon>Halobacteria</taxon>
        <taxon>Halobacteriales</taxon>
        <taxon>Halococcaceae</taxon>
        <taxon>Halococcus</taxon>
    </lineage>
</organism>
<dbReference type="EMBL" id="AOME01000054">
    <property type="protein sequence ID" value="EMA52525.1"/>
    <property type="molecule type" value="Genomic_DNA"/>
</dbReference>
<dbReference type="PATRIC" id="fig|1227456.3.peg.2126"/>
<dbReference type="OrthoDB" id="317711at2157"/>
<accession>M0N796</accession>
<gene>
    <name evidence="1" type="ORF">C450_10518</name>
</gene>
<protein>
    <recommendedName>
        <fullName evidence="3">DUF2795 domain-containing protein</fullName>
    </recommendedName>
</protein>
<dbReference type="Proteomes" id="UP000011625">
    <property type="component" value="Unassembled WGS sequence"/>
</dbReference>
<proteinExistence type="predicted"/>
<evidence type="ECO:0000313" key="2">
    <source>
        <dbReference type="Proteomes" id="UP000011625"/>
    </source>
</evidence>
<reference evidence="1 2" key="1">
    <citation type="journal article" date="2014" name="PLoS Genet.">
        <title>Phylogenetically driven sequencing of extremely halophilic archaea reveals strategies for static and dynamic osmo-response.</title>
        <authorList>
            <person name="Becker E.A."/>
            <person name="Seitzer P.M."/>
            <person name="Tritt A."/>
            <person name="Larsen D."/>
            <person name="Krusor M."/>
            <person name="Yao A.I."/>
            <person name="Wu D."/>
            <person name="Madern D."/>
            <person name="Eisen J.A."/>
            <person name="Darling A.E."/>
            <person name="Facciotti M.T."/>
        </authorList>
    </citation>
    <scope>NUCLEOTIDE SEQUENCE [LARGE SCALE GENOMIC DNA]</scope>
    <source>
        <strain evidence="1 2">DSM 8989</strain>
    </source>
</reference>
<dbReference type="AlphaFoldDB" id="M0N796"/>
<dbReference type="Pfam" id="PF19102">
    <property type="entry name" value="DUF5789"/>
    <property type="match status" value="1"/>
</dbReference>